<sequence length="152" mass="15997">MDDLTRALELLARLGRLSKPGDAPANRVTLRTPDGEFAGETVLSAKAVEALTMAVESLVDYAADAAGPADDVIDAVYEEMARLAAPYTTASPTPLDAAAFAKQHRELAADIADVFADVDPLSYLDDVVAADCPEAAQAAYEQLVTGEWDGEL</sequence>
<keyword evidence="2" id="KW-1185">Reference proteome</keyword>
<dbReference type="AlphaFoldDB" id="A0A918M7P0"/>
<reference evidence="1" key="1">
    <citation type="journal article" date="2014" name="Int. J. Syst. Evol. Microbiol.">
        <title>Complete genome sequence of Corynebacterium casei LMG S-19264T (=DSM 44701T), isolated from a smear-ripened cheese.</title>
        <authorList>
            <consortium name="US DOE Joint Genome Institute (JGI-PGF)"/>
            <person name="Walter F."/>
            <person name="Albersmeier A."/>
            <person name="Kalinowski J."/>
            <person name="Ruckert C."/>
        </authorList>
    </citation>
    <scope>NUCLEOTIDE SEQUENCE</scope>
    <source>
        <strain evidence="1">JCM 4391</strain>
    </source>
</reference>
<evidence type="ECO:0000313" key="2">
    <source>
        <dbReference type="Proteomes" id="UP000636661"/>
    </source>
</evidence>
<name>A0A918M7P0_9ACTN</name>
<proteinExistence type="predicted"/>
<organism evidence="1 2">
    <name type="scientific">Streptomyces lavendofoliae</name>
    <dbReference type="NCBI Taxonomy" id="67314"/>
    <lineage>
        <taxon>Bacteria</taxon>
        <taxon>Bacillati</taxon>
        <taxon>Actinomycetota</taxon>
        <taxon>Actinomycetes</taxon>
        <taxon>Kitasatosporales</taxon>
        <taxon>Streptomycetaceae</taxon>
        <taxon>Streptomyces</taxon>
    </lineage>
</organism>
<accession>A0A918M7P0</accession>
<evidence type="ECO:0000313" key="1">
    <source>
        <dbReference type="EMBL" id="GGU62565.1"/>
    </source>
</evidence>
<reference evidence="1" key="2">
    <citation type="submission" date="2020-09" db="EMBL/GenBank/DDBJ databases">
        <authorList>
            <person name="Sun Q."/>
            <person name="Ohkuma M."/>
        </authorList>
    </citation>
    <scope>NUCLEOTIDE SEQUENCE</scope>
    <source>
        <strain evidence="1">JCM 4391</strain>
    </source>
</reference>
<dbReference type="EMBL" id="BMTP01000020">
    <property type="protein sequence ID" value="GGU62565.1"/>
    <property type="molecule type" value="Genomic_DNA"/>
</dbReference>
<dbReference type="Proteomes" id="UP000636661">
    <property type="component" value="Unassembled WGS sequence"/>
</dbReference>
<comment type="caution">
    <text evidence="1">The sequence shown here is derived from an EMBL/GenBank/DDBJ whole genome shotgun (WGS) entry which is preliminary data.</text>
</comment>
<dbReference type="RefSeq" id="WP_189554345.1">
    <property type="nucleotide sequence ID" value="NZ_BMTP01000020.1"/>
</dbReference>
<gene>
    <name evidence="1" type="ORF">GCM10010274_59200</name>
</gene>
<protein>
    <submittedName>
        <fullName evidence="1">Uncharacterized protein</fullName>
    </submittedName>
</protein>